<dbReference type="EMBL" id="BAAAMJ010000010">
    <property type="protein sequence ID" value="GAA1904269.1"/>
    <property type="molecule type" value="Genomic_DNA"/>
</dbReference>
<feature type="region of interest" description="Disordered" evidence="1">
    <location>
        <begin position="1"/>
        <end position="99"/>
    </location>
</feature>
<reference evidence="3 4" key="1">
    <citation type="journal article" date="2019" name="Int. J. Syst. Evol. Microbiol.">
        <title>The Global Catalogue of Microorganisms (GCM) 10K type strain sequencing project: providing services to taxonomists for standard genome sequencing and annotation.</title>
        <authorList>
            <consortium name="The Broad Institute Genomics Platform"/>
            <consortium name="The Broad Institute Genome Sequencing Center for Infectious Disease"/>
            <person name="Wu L."/>
            <person name="Ma J."/>
        </authorList>
    </citation>
    <scope>NUCLEOTIDE SEQUENCE [LARGE SCALE GENOMIC DNA]</scope>
    <source>
        <strain evidence="3 4">JCM 13581</strain>
    </source>
</reference>
<dbReference type="SUPFAM" id="SSF55486">
    <property type="entry name" value="Metalloproteases ('zincins'), catalytic domain"/>
    <property type="match status" value="1"/>
</dbReference>
<accession>A0ABN2NX62</accession>
<feature type="domain" description="DUF3152" evidence="2">
    <location>
        <begin position="193"/>
        <end position="371"/>
    </location>
</feature>
<feature type="compositionally biased region" description="Basic and acidic residues" evidence="1">
    <location>
        <begin position="90"/>
        <end position="99"/>
    </location>
</feature>
<organism evidence="3 4">
    <name type="scientific">Streptomyces sodiiphilus</name>
    <dbReference type="NCBI Taxonomy" id="226217"/>
    <lineage>
        <taxon>Bacteria</taxon>
        <taxon>Bacillati</taxon>
        <taxon>Actinomycetota</taxon>
        <taxon>Actinomycetes</taxon>
        <taxon>Kitasatosporales</taxon>
        <taxon>Streptomycetaceae</taxon>
        <taxon>Streptomyces</taxon>
    </lineage>
</organism>
<evidence type="ECO:0000313" key="4">
    <source>
        <dbReference type="Proteomes" id="UP001501303"/>
    </source>
</evidence>
<evidence type="ECO:0000259" key="2">
    <source>
        <dbReference type="Pfam" id="PF11350"/>
    </source>
</evidence>
<proteinExistence type="predicted"/>
<comment type="caution">
    <text evidence="3">The sequence shown here is derived from an EMBL/GenBank/DDBJ whole genome shotgun (WGS) entry which is preliminary data.</text>
</comment>
<dbReference type="Pfam" id="PF11350">
    <property type="entry name" value="DUF3152"/>
    <property type="match status" value="1"/>
</dbReference>
<name>A0ABN2NX62_9ACTN</name>
<keyword evidence="4" id="KW-1185">Reference proteome</keyword>
<feature type="compositionally biased region" description="Low complexity" evidence="1">
    <location>
        <begin position="158"/>
        <end position="172"/>
    </location>
</feature>
<dbReference type="Proteomes" id="UP001501303">
    <property type="component" value="Unassembled WGS sequence"/>
</dbReference>
<protein>
    <recommendedName>
        <fullName evidence="2">DUF3152 domain-containing protein</fullName>
    </recommendedName>
</protein>
<dbReference type="RefSeq" id="WP_344259522.1">
    <property type="nucleotide sequence ID" value="NZ_BAAAMJ010000010.1"/>
</dbReference>
<feature type="region of interest" description="Disordered" evidence="1">
    <location>
        <begin position="130"/>
        <end position="207"/>
    </location>
</feature>
<gene>
    <name evidence="3" type="ORF">GCM10009716_12740</name>
</gene>
<evidence type="ECO:0000313" key="3">
    <source>
        <dbReference type="EMBL" id="GAA1904269.1"/>
    </source>
</evidence>
<sequence length="373" mass="38726">MERRNESGPAAGTADRPRGGPAVVPPSPGGYGGPRQEYVEAFDGPAAPVLPDQPVSGPDDTMGGPAPDREAPARPSGRHRAPSPRSAAGGREEASESHWGRTLTGMAAAAVVTVLAVVVTGQVAGERTAADISGAGDGDPSVTGEKDGEVGPAGGSGEAVESGGEPAGAGAEPDYDELMTTGFDLDPGLTATGELAPVGGSDPAADPDAATVLRYRVDVERGVEWAPEIFAEAVHRTLNDERGWGNRGERSFARVSSGPHDFVVTLASPGTTAEWCAKSGLDTSVENVSCDSASTERVMINAWRWAQGAETYGDDIEGYRQMLINHEVGHRLGYGHVLCPEDGALAPVMMQQTKFLTTNGRTCRANPWPHPER</sequence>
<evidence type="ECO:0000256" key="1">
    <source>
        <dbReference type="SAM" id="MobiDB-lite"/>
    </source>
</evidence>
<dbReference type="InterPro" id="IPR022603">
    <property type="entry name" value="DUF3152"/>
</dbReference>